<reference evidence="2" key="1">
    <citation type="submission" date="2019-04" db="EMBL/GenBank/DDBJ databases">
        <title>Whole genome sequencing of cave bacteria.</title>
        <authorList>
            <person name="Gan H.M."/>
            <person name="Barton H."/>
            <person name="Savka M.A."/>
        </authorList>
    </citation>
    <scope>NUCLEOTIDE SEQUENCE [LARGE SCALE GENOMIC DNA]</scope>
    <source>
        <strain evidence="2">LC387</strain>
    </source>
</reference>
<evidence type="ECO:0000256" key="1">
    <source>
        <dbReference type="SAM" id="Phobius"/>
    </source>
</evidence>
<proteinExistence type="predicted"/>
<gene>
    <name evidence="2" type="ORF">YH63_015130</name>
</gene>
<sequence>MTRASGTWRAVPFALPLDLRHQCIKWRVAAREICMNGSGGFRAHHKYMIAAVGVVAVLAFLYNLGIFDVWSVERAAK</sequence>
<dbReference type="RefSeq" id="WP_137325208.1">
    <property type="nucleotide sequence ID" value="NZ_LBIA02000001.1"/>
</dbReference>
<comment type="caution">
    <text evidence="2">The sequence shown here is derived from an EMBL/GenBank/DDBJ whole genome shotgun (WGS) entry which is preliminary data.</text>
</comment>
<evidence type="ECO:0000313" key="2">
    <source>
        <dbReference type="EMBL" id="TKT72653.1"/>
    </source>
</evidence>
<dbReference type="STRING" id="211460.YH63_03880"/>
<dbReference type="AlphaFoldDB" id="A0A4V6BE73"/>
<keyword evidence="1" id="KW-0812">Transmembrane</keyword>
<keyword evidence="3" id="KW-1185">Reference proteome</keyword>
<organism evidence="2 3">
    <name type="scientific">Afipia massiliensis</name>
    <dbReference type="NCBI Taxonomy" id="211460"/>
    <lineage>
        <taxon>Bacteria</taxon>
        <taxon>Pseudomonadati</taxon>
        <taxon>Pseudomonadota</taxon>
        <taxon>Alphaproteobacteria</taxon>
        <taxon>Hyphomicrobiales</taxon>
        <taxon>Nitrobacteraceae</taxon>
        <taxon>Afipia</taxon>
    </lineage>
</organism>
<keyword evidence="1" id="KW-0472">Membrane</keyword>
<protein>
    <submittedName>
        <fullName evidence="2">Uncharacterized protein</fullName>
    </submittedName>
</protein>
<name>A0A4V6BE73_9BRAD</name>
<evidence type="ECO:0000313" key="3">
    <source>
        <dbReference type="Proteomes" id="UP000034832"/>
    </source>
</evidence>
<accession>A0A4V6BE73</accession>
<dbReference type="Proteomes" id="UP000034832">
    <property type="component" value="Unassembled WGS sequence"/>
</dbReference>
<dbReference type="EMBL" id="LBIA02000001">
    <property type="protein sequence ID" value="TKT72653.1"/>
    <property type="molecule type" value="Genomic_DNA"/>
</dbReference>
<keyword evidence="1" id="KW-1133">Transmembrane helix</keyword>
<feature type="transmembrane region" description="Helical" evidence="1">
    <location>
        <begin position="47"/>
        <end position="67"/>
    </location>
</feature>